<evidence type="ECO:0000256" key="1">
    <source>
        <dbReference type="SAM" id="MobiDB-lite"/>
    </source>
</evidence>
<evidence type="ECO:0000313" key="2">
    <source>
        <dbReference type="EMBL" id="OAQ59406.2"/>
    </source>
</evidence>
<proteinExistence type="predicted"/>
<accession>A0A179F1S5</accession>
<dbReference type="OrthoDB" id="4960687at2759"/>
<feature type="region of interest" description="Disordered" evidence="1">
    <location>
        <begin position="1"/>
        <end position="86"/>
    </location>
</feature>
<gene>
    <name evidence="2" type="ORF">VFPPC_14768</name>
</gene>
<keyword evidence="3" id="KW-1185">Reference proteome</keyword>
<sequence>MPDKDTTKTTHTEGGVPVQNNTKDTDDSRVPLSAEPGVYKNDGTRQVPISAEEGAYKQDNRNSPKKGTAGDEGVRIEHDNKGPGSK</sequence>
<feature type="compositionally biased region" description="Basic and acidic residues" evidence="1">
    <location>
        <begin position="54"/>
        <end position="86"/>
    </location>
</feature>
<protein>
    <submittedName>
        <fullName evidence="2">Uncharacterized protein</fullName>
    </submittedName>
</protein>
<dbReference type="KEGG" id="pchm:VFPPC_14768"/>
<name>A0A179F1S5_METCM</name>
<dbReference type="RefSeq" id="XP_022284017.1">
    <property type="nucleotide sequence ID" value="XM_022428930.1"/>
</dbReference>
<reference evidence="2 3" key="1">
    <citation type="journal article" date="2016" name="PLoS Pathog.">
        <title>Biosynthesis of antibiotic leucinostatins in bio-control fungus Purpureocillium lilacinum and their inhibition on phytophthora revealed by genome mining.</title>
        <authorList>
            <person name="Wang G."/>
            <person name="Liu Z."/>
            <person name="Lin R."/>
            <person name="Li E."/>
            <person name="Mao Z."/>
            <person name="Ling J."/>
            <person name="Yang Y."/>
            <person name="Yin W.B."/>
            <person name="Xie B."/>
        </authorList>
    </citation>
    <scope>NUCLEOTIDE SEQUENCE [LARGE SCALE GENOMIC DNA]</scope>
    <source>
        <strain evidence="2">170</strain>
    </source>
</reference>
<organism evidence="2 3">
    <name type="scientific">Pochonia chlamydosporia 170</name>
    <dbReference type="NCBI Taxonomy" id="1380566"/>
    <lineage>
        <taxon>Eukaryota</taxon>
        <taxon>Fungi</taxon>
        <taxon>Dikarya</taxon>
        <taxon>Ascomycota</taxon>
        <taxon>Pezizomycotina</taxon>
        <taxon>Sordariomycetes</taxon>
        <taxon>Hypocreomycetidae</taxon>
        <taxon>Hypocreales</taxon>
        <taxon>Clavicipitaceae</taxon>
        <taxon>Pochonia</taxon>
    </lineage>
</organism>
<comment type="caution">
    <text evidence="2">The sequence shown here is derived from an EMBL/GenBank/DDBJ whole genome shotgun (WGS) entry which is preliminary data.</text>
</comment>
<dbReference type="Proteomes" id="UP000078397">
    <property type="component" value="Unassembled WGS sequence"/>
</dbReference>
<evidence type="ECO:0000313" key="3">
    <source>
        <dbReference type="Proteomes" id="UP000078397"/>
    </source>
</evidence>
<dbReference type="GeneID" id="28856530"/>
<dbReference type="EMBL" id="LSBJ02000011">
    <property type="protein sequence ID" value="OAQ59406.2"/>
    <property type="molecule type" value="Genomic_DNA"/>
</dbReference>
<feature type="compositionally biased region" description="Basic and acidic residues" evidence="1">
    <location>
        <begin position="1"/>
        <end position="11"/>
    </location>
</feature>
<dbReference type="AlphaFoldDB" id="A0A179F1S5"/>